<gene>
    <name evidence="19" type="ORF">CROQUDRAFT_658556</name>
</gene>
<dbReference type="PIRSF" id="PIRSF018250">
    <property type="entry name" value="Saccharopine_DH_Lys"/>
    <property type="match status" value="1"/>
</dbReference>
<comment type="pathway">
    <text evidence="1 13">Amino-acid biosynthesis; L-lysine biosynthesis via AAA pathway; L-lysine from L-alpha-aminoadipate (fungal route): step 3/3.</text>
</comment>
<dbReference type="Pfam" id="PF05222">
    <property type="entry name" value="AlaDh_PNT_N"/>
    <property type="match status" value="1"/>
</dbReference>
<dbReference type="InterPro" id="IPR027281">
    <property type="entry name" value="Lys1"/>
</dbReference>
<evidence type="ECO:0000256" key="8">
    <source>
        <dbReference type="ARBA" id="ARBA00023027"/>
    </source>
</evidence>
<accession>A0A9P6NET6</accession>
<feature type="disulfide bond" evidence="16">
    <location>
        <begin position="208"/>
        <end position="252"/>
    </location>
</feature>
<feature type="binding site" evidence="15">
    <location>
        <begin position="324"/>
        <end position="327"/>
    </location>
    <ligand>
        <name>NAD(+)</name>
        <dbReference type="ChEBI" id="CHEBI:57540"/>
    </ligand>
</feature>
<dbReference type="OrthoDB" id="265306at2759"/>
<feature type="active site" description="Proton acceptor" evidence="14">
    <location>
        <position position="81"/>
    </location>
</feature>
<dbReference type="AlphaFoldDB" id="A0A9P6NET6"/>
<dbReference type="FunFam" id="3.40.50.720:FF:000217">
    <property type="entry name" value="Saccharopine dehydrogenase [NAD(+), L-lysine-forming]"/>
    <property type="match status" value="1"/>
</dbReference>
<dbReference type="EMBL" id="MU167275">
    <property type="protein sequence ID" value="KAG0145500.1"/>
    <property type="molecule type" value="Genomic_DNA"/>
</dbReference>
<name>A0A9P6NET6_9BASI</name>
<comment type="subunit">
    <text evidence="3">Monomer.</text>
</comment>
<feature type="binding site" evidence="15">
    <location>
        <position position="254"/>
    </location>
    <ligand>
        <name>NAD(+)</name>
        <dbReference type="ChEBI" id="CHEBI:57540"/>
    </ligand>
</feature>
<dbReference type="InterPro" id="IPR051168">
    <property type="entry name" value="AASS"/>
</dbReference>
<proteinExistence type="inferred from homology"/>
<evidence type="ECO:0000256" key="15">
    <source>
        <dbReference type="PIRSR" id="PIRSR018250-3"/>
    </source>
</evidence>
<evidence type="ECO:0000256" key="9">
    <source>
        <dbReference type="ARBA" id="ARBA00023154"/>
    </source>
</evidence>
<evidence type="ECO:0000256" key="5">
    <source>
        <dbReference type="ARBA" id="ARBA00021221"/>
    </source>
</evidence>
<feature type="binding site" evidence="15">
    <location>
        <position position="135"/>
    </location>
    <ligand>
        <name>NAD(+)</name>
        <dbReference type="ChEBI" id="CHEBI:57540"/>
    </ligand>
</feature>
<dbReference type="InterPro" id="IPR007886">
    <property type="entry name" value="AlaDH/PNT_N"/>
</dbReference>
<comment type="similarity">
    <text evidence="2 13">Belongs to the AlaDH/PNT family.</text>
</comment>
<reference evidence="19" key="1">
    <citation type="submission" date="2013-11" db="EMBL/GenBank/DDBJ databases">
        <title>Genome sequence of the fusiform rust pathogen reveals effectors for host alternation and coevolution with pine.</title>
        <authorList>
            <consortium name="DOE Joint Genome Institute"/>
            <person name="Smith K."/>
            <person name="Pendleton A."/>
            <person name="Kubisiak T."/>
            <person name="Anderson C."/>
            <person name="Salamov A."/>
            <person name="Aerts A."/>
            <person name="Riley R."/>
            <person name="Clum A."/>
            <person name="Lindquist E."/>
            <person name="Ence D."/>
            <person name="Campbell M."/>
            <person name="Kronenberg Z."/>
            <person name="Feau N."/>
            <person name="Dhillon B."/>
            <person name="Hamelin R."/>
            <person name="Burleigh J."/>
            <person name="Smith J."/>
            <person name="Yandell M."/>
            <person name="Nelson C."/>
            <person name="Grigoriev I."/>
            <person name="Davis J."/>
        </authorList>
    </citation>
    <scope>NUCLEOTIDE SEQUENCE</scope>
    <source>
        <strain evidence="19">G11</strain>
    </source>
</reference>
<keyword evidence="9 13" id="KW-0457">Lysine biosynthesis</keyword>
<evidence type="ECO:0000256" key="14">
    <source>
        <dbReference type="PIRSR" id="PIRSR018250-1"/>
    </source>
</evidence>
<feature type="active site" description="Proton donor" evidence="14">
    <location>
        <position position="100"/>
    </location>
</feature>
<evidence type="ECO:0000256" key="13">
    <source>
        <dbReference type="PIRNR" id="PIRNR018250"/>
    </source>
</evidence>
<sequence>MSKSTQTPLLWLRCETKPFEHRSALTPTTAKKLIDNGFKIVVERDPQRFFTDAEFEAIGCEMAGHNTWPSAPAEALILGLKELPPNDDSPLKHTHIMFGHCYKQQAGYQEVLGRFKRGNGCLLDLEFLQDEHTKRRVAAFGFYAGFNGSAVGLFGLSKMVCESSSLSGLVPFKDEDELVARGKEEFEKLVAKLGRKPRALVIGALGRCGSGAVSFFHKVGMNKEDVLEWDMAETAKGGPFEEILNVDIFVNCIYLSTKIPSFVTIETIKAAGANRTLRMVVDVSCDTTNPNNPIPIYNINTTFDQPTTKLNLDEKLPSLEVCSIDHLPTLLPREASQQFSNDLLPTLLQLKNLDQSKIWTDARDLFTQMVNQI</sequence>
<keyword evidence="7 13" id="KW-0560">Oxidoreductase</keyword>
<evidence type="ECO:0000313" key="19">
    <source>
        <dbReference type="EMBL" id="KAG0145500.1"/>
    </source>
</evidence>
<dbReference type="SMART" id="SM01002">
    <property type="entry name" value="AlaDh_PNT_C"/>
    <property type="match status" value="1"/>
</dbReference>
<dbReference type="GO" id="GO:0019878">
    <property type="term" value="P:lysine biosynthetic process via aminoadipic acid"/>
    <property type="evidence" value="ECO:0007669"/>
    <property type="project" value="TreeGrafter"/>
</dbReference>
<evidence type="ECO:0000256" key="2">
    <source>
        <dbReference type="ARBA" id="ARBA00005689"/>
    </source>
</evidence>
<feature type="binding site" evidence="15">
    <location>
        <position position="230"/>
    </location>
    <ligand>
        <name>NAD(+)</name>
        <dbReference type="ChEBI" id="CHEBI:57540"/>
    </ligand>
</feature>
<evidence type="ECO:0000256" key="16">
    <source>
        <dbReference type="PIRSR" id="PIRSR018250-4"/>
    </source>
</evidence>
<feature type="domain" description="Alanine dehydrogenase/pyridine nucleotide transhydrogenase N-terminal" evidence="18">
    <location>
        <begin position="11"/>
        <end position="147"/>
    </location>
</feature>
<dbReference type="InterPro" id="IPR007698">
    <property type="entry name" value="AlaDH/PNT_NAD(H)-bd"/>
</dbReference>
<feature type="binding site" evidence="15">
    <location>
        <position position="283"/>
    </location>
    <ligand>
        <name>NAD(+)</name>
        <dbReference type="ChEBI" id="CHEBI:57540"/>
    </ligand>
</feature>
<evidence type="ECO:0000256" key="6">
    <source>
        <dbReference type="ARBA" id="ARBA00022605"/>
    </source>
</evidence>
<evidence type="ECO:0000259" key="18">
    <source>
        <dbReference type="SMART" id="SM01003"/>
    </source>
</evidence>
<evidence type="ECO:0000256" key="1">
    <source>
        <dbReference type="ARBA" id="ARBA00004884"/>
    </source>
</evidence>
<keyword evidence="10" id="KW-1015">Disulfide bond</keyword>
<dbReference type="EC" id="1.5.1.7" evidence="4 13"/>
<comment type="caution">
    <text evidence="19">The sequence shown here is derived from an EMBL/GenBank/DDBJ whole genome shotgun (WGS) entry which is preliminary data.</text>
</comment>
<feature type="binding site" evidence="15">
    <location>
        <begin position="206"/>
        <end position="207"/>
    </location>
    <ligand>
        <name>NAD(+)</name>
        <dbReference type="ChEBI" id="CHEBI:57540"/>
    </ligand>
</feature>
<dbReference type="SMART" id="SM01003">
    <property type="entry name" value="AlaDh_PNT_N"/>
    <property type="match status" value="1"/>
</dbReference>
<feature type="domain" description="Alanine dehydrogenase/pyridine nucleotide transhydrogenase NAD(H)-binding" evidence="17">
    <location>
        <begin position="179"/>
        <end position="323"/>
    </location>
</feature>
<organism evidence="19 20">
    <name type="scientific">Cronartium quercuum f. sp. fusiforme G11</name>
    <dbReference type="NCBI Taxonomy" id="708437"/>
    <lineage>
        <taxon>Eukaryota</taxon>
        <taxon>Fungi</taxon>
        <taxon>Dikarya</taxon>
        <taxon>Basidiomycota</taxon>
        <taxon>Pucciniomycotina</taxon>
        <taxon>Pucciniomycetes</taxon>
        <taxon>Pucciniales</taxon>
        <taxon>Coleosporiaceae</taxon>
        <taxon>Cronartium</taxon>
    </lineage>
</organism>
<dbReference type="PANTHER" id="PTHR11133">
    <property type="entry name" value="SACCHAROPINE DEHYDROGENASE"/>
    <property type="match status" value="1"/>
</dbReference>
<feature type="binding site" evidence="15">
    <location>
        <position position="234"/>
    </location>
    <ligand>
        <name>NAD(+)</name>
        <dbReference type="ChEBI" id="CHEBI:57540"/>
    </ligand>
</feature>
<dbReference type="GO" id="GO:0005737">
    <property type="term" value="C:cytoplasm"/>
    <property type="evidence" value="ECO:0007669"/>
    <property type="project" value="TreeGrafter"/>
</dbReference>
<dbReference type="Proteomes" id="UP000886653">
    <property type="component" value="Unassembled WGS sequence"/>
</dbReference>
<dbReference type="Gene3D" id="3.40.50.720">
    <property type="entry name" value="NAD(P)-binding Rossmann-like Domain"/>
    <property type="match status" value="2"/>
</dbReference>
<evidence type="ECO:0000256" key="10">
    <source>
        <dbReference type="ARBA" id="ARBA00023157"/>
    </source>
</evidence>
<dbReference type="CDD" id="cd12188">
    <property type="entry name" value="SDH"/>
    <property type="match status" value="1"/>
</dbReference>
<evidence type="ECO:0000256" key="7">
    <source>
        <dbReference type="ARBA" id="ARBA00023002"/>
    </source>
</evidence>
<keyword evidence="8 13" id="KW-0520">NAD</keyword>
<keyword evidence="20" id="KW-1185">Reference proteome</keyword>
<comment type="catalytic activity">
    <reaction evidence="12 13">
        <text>L-saccharopine + NAD(+) + H2O = L-lysine + 2-oxoglutarate + NADH + H(+)</text>
        <dbReference type="Rhea" id="RHEA:12440"/>
        <dbReference type="ChEBI" id="CHEBI:15377"/>
        <dbReference type="ChEBI" id="CHEBI:15378"/>
        <dbReference type="ChEBI" id="CHEBI:16810"/>
        <dbReference type="ChEBI" id="CHEBI:32551"/>
        <dbReference type="ChEBI" id="CHEBI:57540"/>
        <dbReference type="ChEBI" id="CHEBI:57945"/>
        <dbReference type="ChEBI" id="CHEBI:57951"/>
        <dbReference type="EC" id="1.5.1.7"/>
    </reaction>
</comment>
<evidence type="ECO:0000256" key="4">
    <source>
        <dbReference type="ARBA" id="ARBA00012847"/>
    </source>
</evidence>
<dbReference type="SUPFAM" id="SSF52283">
    <property type="entry name" value="Formate/glycerate dehydrogenase catalytic domain-like"/>
    <property type="match status" value="1"/>
</dbReference>
<evidence type="ECO:0000259" key="17">
    <source>
        <dbReference type="SMART" id="SM01002"/>
    </source>
</evidence>
<evidence type="ECO:0000313" key="20">
    <source>
        <dbReference type="Proteomes" id="UP000886653"/>
    </source>
</evidence>
<evidence type="ECO:0000256" key="11">
    <source>
        <dbReference type="ARBA" id="ARBA00033228"/>
    </source>
</evidence>
<dbReference type="GO" id="GO:0004754">
    <property type="term" value="F:saccharopine dehydrogenase (NAD+, L-lysine-forming) activity"/>
    <property type="evidence" value="ECO:0007669"/>
    <property type="project" value="UniProtKB-EC"/>
</dbReference>
<keyword evidence="6 13" id="KW-0028">Amino-acid biosynthesis</keyword>
<dbReference type="PANTHER" id="PTHR11133:SF23">
    <property type="entry name" value="SACCHAROPINE DEHYDROGENASE [NAD(+), L-LYSINE-FORMING]"/>
    <property type="match status" value="1"/>
</dbReference>
<evidence type="ECO:0000256" key="3">
    <source>
        <dbReference type="ARBA" id="ARBA00011245"/>
    </source>
</evidence>
<evidence type="ECO:0000256" key="12">
    <source>
        <dbReference type="ARBA" id="ARBA00047860"/>
    </source>
</evidence>
<protein>
    <recommendedName>
        <fullName evidence="5 13">Saccharopine dehydrogenase [NAD(+), L-lysine-forming]</fullName>
        <shortName evidence="13">SDH</shortName>
        <ecNumber evidence="4 13">1.5.1.7</ecNumber>
    </recommendedName>
    <alternativeName>
        <fullName evidence="11 13">Lysine--2-oxoglutarate reductase</fullName>
    </alternativeName>
</protein>